<dbReference type="Pfam" id="PF19361">
    <property type="entry name" value="DUF5937"/>
    <property type="match status" value="1"/>
</dbReference>
<dbReference type="InterPro" id="IPR045981">
    <property type="entry name" value="DUF5937"/>
</dbReference>
<dbReference type="PANTHER" id="PTHR43132">
    <property type="entry name" value="ARSENICAL RESISTANCE OPERON REPRESSOR ARSR-RELATED"/>
    <property type="match status" value="1"/>
</dbReference>
<sequence length="351" mass="37639">MLRIHFTTQDLLRVRLAPGPDPLWEAVLSAHQVNVAHGPLVFGQWRSQVVSGLTREARSYLGLTPPRGYTPDFLTPAGGSTDFGEGLDTMLSTPSARFRNELELLSRRREVPRWAADLHRSTVARQRLGVAAKAFHDQALAPHWTAVRGAVEADVAARVRTLTSGGTQALLASVHPTITWHDPVLCVDTAADRDVYLEGRGLTLQPAFFCWRAPISLADPELPPVLVYPVPHGLSWLQPAGGGHRERALAALLGRTRAAALSALAYGASTSELARHIGVSAPSASEHASVLRDAGLIASRRERNSVWHTLTPLGQAVLDGGRELVAAGTPDRTASASRRVVAARWGSPAAS</sequence>
<dbReference type="InterPro" id="IPR011991">
    <property type="entry name" value="ArsR-like_HTH"/>
</dbReference>
<keyword evidence="3" id="KW-0804">Transcription</keyword>
<dbReference type="SUPFAM" id="SSF46785">
    <property type="entry name" value="Winged helix' DNA-binding domain"/>
    <property type="match status" value="1"/>
</dbReference>
<reference evidence="5 6" key="1">
    <citation type="submission" date="2024-10" db="EMBL/GenBank/DDBJ databases">
        <title>The Natural Products Discovery Center: Release of the First 8490 Sequenced Strains for Exploring Actinobacteria Biosynthetic Diversity.</title>
        <authorList>
            <person name="Kalkreuter E."/>
            <person name="Kautsar S.A."/>
            <person name="Yang D."/>
            <person name="Bader C.D."/>
            <person name="Teijaro C.N."/>
            <person name="Fluegel L."/>
            <person name="Davis C.M."/>
            <person name="Simpson J.R."/>
            <person name="Lauterbach L."/>
            <person name="Steele A.D."/>
            <person name="Gui C."/>
            <person name="Meng S."/>
            <person name="Li G."/>
            <person name="Viehrig K."/>
            <person name="Ye F."/>
            <person name="Su P."/>
            <person name="Kiefer A.F."/>
            <person name="Nichols A."/>
            <person name="Cepeda A.J."/>
            <person name="Yan W."/>
            <person name="Fan B."/>
            <person name="Jiang Y."/>
            <person name="Adhikari A."/>
            <person name="Zheng C.-J."/>
            <person name="Schuster L."/>
            <person name="Cowan T.M."/>
            <person name="Smanski M.J."/>
            <person name="Chevrette M.G."/>
            <person name="De Carvalho L.P.S."/>
            <person name="Shen B."/>
        </authorList>
    </citation>
    <scope>NUCLEOTIDE SEQUENCE [LARGE SCALE GENOMIC DNA]</scope>
    <source>
        <strain evidence="5 6">NPDC019481</strain>
    </source>
</reference>
<organism evidence="5 6">
    <name type="scientific">Promicromonospora kroppenstedtii</name>
    <dbReference type="NCBI Taxonomy" id="440482"/>
    <lineage>
        <taxon>Bacteria</taxon>
        <taxon>Bacillati</taxon>
        <taxon>Actinomycetota</taxon>
        <taxon>Actinomycetes</taxon>
        <taxon>Micrococcales</taxon>
        <taxon>Promicromonosporaceae</taxon>
        <taxon>Promicromonospora</taxon>
    </lineage>
</organism>
<evidence type="ECO:0000256" key="2">
    <source>
        <dbReference type="ARBA" id="ARBA00023125"/>
    </source>
</evidence>
<dbReference type="Proteomes" id="UP001611580">
    <property type="component" value="Unassembled WGS sequence"/>
</dbReference>
<keyword evidence="6" id="KW-1185">Reference proteome</keyword>
<comment type="caution">
    <text evidence="5">The sequence shown here is derived from an EMBL/GenBank/DDBJ whole genome shotgun (WGS) entry which is preliminary data.</text>
</comment>
<keyword evidence="1" id="KW-0805">Transcription regulation</keyword>
<keyword evidence="2" id="KW-0238">DNA-binding</keyword>
<feature type="domain" description="HTH arsR-type" evidence="4">
    <location>
        <begin position="247"/>
        <end position="326"/>
    </location>
</feature>
<dbReference type="InterPro" id="IPR036390">
    <property type="entry name" value="WH_DNA-bd_sf"/>
</dbReference>
<dbReference type="Pfam" id="PF01022">
    <property type="entry name" value="HTH_5"/>
    <property type="match status" value="1"/>
</dbReference>
<gene>
    <name evidence="5" type="ORF">ACH47X_19425</name>
</gene>
<dbReference type="RefSeq" id="WP_397406166.1">
    <property type="nucleotide sequence ID" value="NZ_JBIRYI010000012.1"/>
</dbReference>
<dbReference type="InterPro" id="IPR001845">
    <property type="entry name" value="HTH_ArsR_DNA-bd_dom"/>
</dbReference>
<dbReference type="CDD" id="cd00090">
    <property type="entry name" value="HTH_ARSR"/>
    <property type="match status" value="1"/>
</dbReference>
<dbReference type="Gene3D" id="1.10.10.10">
    <property type="entry name" value="Winged helix-like DNA-binding domain superfamily/Winged helix DNA-binding domain"/>
    <property type="match status" value="1"/>
</dbReference>
<name>A0ABW7XNI3_9MICO</name>
<dbReference type="InterPro" id="IPR036388">
    <property type="entry name" value="WH-like_DNA-bd_sf"/>
</dbReference>
<protein>
    <submittedName>
        <fullName evidence="5">DUF5937 family protein</fullName>
    </submittedName>
</protein>
<accession>A0ABW7XNI3</accession>
<dbReference type="SMART" id="SM00418">
    <property type="entry name" value="HTH_ARSR"/>
    <property type="match status" value="1"/>
</dbReference>
<evidence type="ECO:0000313" key="5">
    <source>
        <dbReference type="EMBL" id="MFI2489089.1"/>
    </source>
</evidence>
<proteinExistence type="predicted"/>
<evidence type="ECO:0000313" key="6">
    <source>
        <dbReference type="Proteomes" id="UP001611580"/>
    </source>
</evidence>
<evidence type="ECO:0000256" key="1">
    <source>
        <dbReference type="ARBA" id="ARBA00023015"/>
    </source>
</evidence>
<evidence type="ECO:0000259" key="4">
    <source>
        <dbReference type="SMART" id="SM00418"/>
    </source>
</evidence>
<evidence type="ECO:0000256" key="3">
    <source>
        <dbReference type="ARBA" id="ARBA00023163"/>
    </source>
</evidence>
<dbReference type="PANTHER" id="PTHR43132:SF8">
    <property type="entry name" value="HTH-TYPE TRANSCRIPTIONAL REGULATOR KMTR"/>
    <property type="match status" value="1"/>
</dbReference>
<dbReference type="EMBL" id="JBIRYI010000012">
    <property type="protein sequence ID" value="MFI2489089.1"/>
    <property type="molecule type" value="Genomic_DNA"/>
</dbReference>
<dbReference type="InterPro" id="IPR051011">
    <property type="entry name" value="Metal_resp_trans_reg"/>
</dbReference>